<dbReference type="InterPro" id="IPR017259">
    <property type="entry name" value="UCP037672"/>
</dbReference>
<sequence length="105" mass="12438">MLKEIIVLLMFSIMFMIVSYALYTGKALKYMKSYEAMRDEDKEKIKVIPLCRNISVAIFLAAIIFFIAACSLQFRENLFQWFIVIWIIGCAIDLWYINKSKKYEN</sequence>
<protein>
    <recommendedName>
        <fullName evidence="4">DUF3784 domain-containing protein</fullName>
    </recommendedName>
</protein>
<feature type="transmembrane region" description="Helical" evidence="1">
    <location>
        <begin position="6"/>
        <end position="23"/>
    </location>
</feature>
<dbReference type="Pfam" id="PF12650">
    <property type="entry name" value="DUF3784"/>
    <property type="match status" value="1"/>
</dbReference>
<evidence type="ECO:0000313" key="2">
    <source>
        <dbReference type="EMBL" id="WMT80306.1"/>
    </source>
</evidence>
<reference evidence="2 3" key="1">
    <citation type="submission" date="2022-07" db="EMBL/GenBank/DDBJ databases">
        <title>Genome sequence of Terrisporobacter mayombei DSM6539.</title>
        <authorList>
            <person name="Boeer T."/>
            <person name="Bengelsdorf F.R."/>
            <person name="Daniel R."/>
            <person name="Poehlein A."/>
        </authorList>
    </citation>
    <scope>NUCLEOTIDE SEQUENCE [LARGE SCALE GENOMIC DNA]</scope>
    <source>
        <strain evidence="2 3">DSM 6539</strain>
    </source>
</reference>
<keyword evidence="3" id="KW-1185">Reference proteome</keyword>
<evidence type="ECO:0000313" key="3">
    <source>
        <dbReference type="Proteomes" id="UP001235030"/>
    </source>
</evidence>
<keyword evidence="1" id="KW-0812">Transmembrane</keyword>
<feature type="transmembrane region" description="Helical" evidence="1">
    <location>
        <begin position="54"/>
        <end position="74"/>
    </location>
</feature>
<name>A0ABY9PZF8_9FIRM</name>
<evidence type="ECO:0008006" key="4">
    <source>
        <dbReference type="Google" id="ProtNLM"/>
    </source>
</evidence>
<accession>A0ABY9PZF8</accession>
<evidence type="ECO:0000256" key="1">
    <source>
        <dbReference type="SAM" id="Phobius"/>
    </source>
</evidence>
<keyword evidence="1" id="KW-0472">Membrane</keyword>
<dbReference type="EMBL" id="CP101637">
    <property type="protein sequence ID" value="WMT80306.1"/>
    <property type="molecule type" value="Genomic_DNA"/>
</dbReference>
<proteinExistence type="predicted"/>
<feature type="transmembrane region" description="Helical" evidence="1">
    <location>
        <begin position="80"/>
        <end position="97"/>
    </location>
</feature>
<gene>
    <name evidence="2" type="ORF">TEMA_06210</name>
</gene>
<keyword evidence="1" id="KW-1133">Transmembrane helix</keyword>
<dbReference type="RefSeq" id="WP_228104558.1">
    <property type="nucleotide sequence ID" value="NZ_CP101637.1"/>
</dbReference>
<dbReference type="Proteomes" id="UP001235030">
    <property type="component" value="Chromosome"/>
</dbReference>
<organism evidence="2 3">
    <name type="scientific">Terrisporobacter mayombei</name>
    <dbReference type="NCBI Taxonomy" id="1541"/>
    <lineage>
        <taxon>Bacteria</taxon>
        <taxon>Bacillati</taxon>
        <taxon>Bacillota</taxon>
        <taxon>Clostridia</taxon>
        <taxon>Peptostreptococcales</taxon>
        <taxon>Peptostreptococcaceae</taxon>
        <taxon>Terrisporobacter</taxon>
    </lineage>
</organism>